<dbReference type="HOGENOM" id="CLU_2096916_0_0_1"/>
<dbReference type="InParanoid" id="S8E0K9"/>
<dbReference type="Proteomes" id="UP000015241">
    <property type="component" value="Unassembled WGS sequence"/>
</dbReference>
<reference evidence="1 2" key="1">
    <citation type="journal article" date="2012" name="Science">
        <title>The Paleozoic origin of enzymatic lignin decomposition reconstructed from 31 fungal genomes.</title>
        <authorList>
            <person name="Floudas D."/>
            <person name="Binder M."/>
            <person name="Riley R."/>
            <person name="Barry K."/>
            <person name="Blanchette R.A."/>
            <person name="Henrissat B."/>
            <person name="Martinez A.T."/>
            <person name="Otillar R."/>
            <person name="Spatafora J.W."/>
            <person name="Yadav J.S."/>
            <person name="Aerts A."/>
            <person name="Benoit I."/>
            <person name="Boyd A."/>
            <person name="Carlson A."/>
            <person name="Copeland A."/>
            <person name="Coutinho P.M."/>
            <person name="de Vries R.P."/>
            <person name="Ferreira P."/>
            <person name="Findley K."/>
            <person name="Foster B."/>
            <person name="Gaskell J."/>
            <person name="Glotzer D."/>
            <person name="Gorecki P."/>
            <person name="Heitman J."/>
            <person name="Hesse C."/>
            <person name="Hori C."/>
            <person name="Igarashi K."/>
            <person name="Jurgens J.A."/>
            <person name="Kallen N."/>
            <person name="Kersten P."/>
            <person name="Kohler A."/>
            <person name="Kuees U."/>
            <person name="Kumar T.K.A."/>
            <person name="Kuo A."/>
            <person name="LaButti K."/>
            <person name="Larrondo L.F."/>
            <person name="Lindquist E."/>
            <person name="Ling A."/>
            <person name="Lombard V."/>
            <person name="Lucas S."/>
            <person name="Lundell T."/>
            <person name="Martin R."/>
            <person name="McLaughlin D.J."/>
            <person name="Morgenstern I."/>
            <person name="Morin E."/>
            <person name="Murat C."/>
            <person name="Nagy L.G."/>
            <person name="Nolan M."/>
            <person name="Ohm R.A."/>
            <person name="Patyshakuliyeva A."/>
            <person name="Rokas A."/>
            <person name="Ruiz-Duenas F.J."/>
            <person name="Sabat G."/>
            <person name="Salamov A."/>
            <person name="Samejima M."/>
            <person name="Schmutz J."/>
            <person name="Slot J.C."/>
            <person name="St John F."/>
            <person name="Stenlid J."/>
            <person name="Sun H."/>
            <person name="Sun S."/>
            <person name="Syed K."/>
            <person name="Tsang A."/>
            <person name="Wiebenga A."/>
            <person name="Young D."/>
            <person name="Pisabarro A."/>
            <person name="Eastwood D.C."/>
            <person name="Martin F."/>
            <person name="Cullen D."/>
            <person name="Grigoriev I.V."/>
            <person name="Hibbett D.S."/>
        </authorList>
    </citation>
    <scope>NUCLEOTIDE SEQUENCE</scope>
    <source>
        <strain evidence="2">FP-58527</strain>
    </source>
</reference>
<dbReference type="EMBL" id="KE504181">
    <property type="protein sequence ID" value="EPS96938.1"/>
    <property type="molecule type" value="Genomic_DNA"/>
</dbReference>
<evidence type="ECO:0000313" key="1">
    <source>
        <dbReference type="EMBL" id="EPS96938.1"/>
    </source>
</evidence>
<protein>
    <submittedName>
        <fullName evidence="1">Uncharacterized protein</fullName>
    </submittedName>
</protein>
<accession>S8E0K9</accession>
<keyword evidence="2" id="KW-1185">Reference proteome</keyword>
<dbReference type="Gene3D" id="1.10.600.10">
    <property type="entry name" value="Farnesyl Diphosphate Synthase"/>
    <property type="match status" value="1"/>
</dbReference>
<proteinExistence type="predicted"/>
<organism evidence="1 2">
    <name type="scientific">Fomitopsis schrenkii</name>
    <name type="common">Brown rot fungus</name>
    <dbReference type="NCBI Taxonomy" id="2126942"/>
    <lineage>
        <taxon>Eukaryota</taxon>
        <taxon>Fungi</taxon>
        <taxon>Dikarya</taxon>
        <taxon>Basidiomycota</taxon>
        <taxon>Agaricomycotina</taxon>
        <taxon>Agaricomycetes</taxon>
        <taxon>Polyporales</taxon>
        <taxon>Fomitopsis</taxon>
    </lineage>
</organism>
<dbReference type="InterPro" id="IPR008949">
    <property type="entry name" value="Isoprenoid_synthase_dom_sf"/>
</dbReference>
<name>S8E0K9_FOMSC</name>
<sequence length="116" mass="12322">MARGGAGSLPNVYRSAARSDVDGARSAIEACTGEARQDIACIARLAQATSDRHNPVLVFMTERRLTLQSAVTVAGAPVKQTVGVFLDNELSNSAQLGVFDPCIDADVWQFVREIAS</sequence>
<evidence type="ECO:0000313" key="2">
    <source>
        <dbReference type="Proteomes" id="UP000015241"/>
    </source>
</evidence>
<gene>
    <name evidence="1" type="ORF">FOMPIDRAFT_1052794</name>
</gene>
<dbReference type="OrthoDB" id="2861623at2759"/>
<dbReference type="AlphaFoldDB" id="S8E0K9"/>